<gene>
    <name evidence="1" type="ORF">SAMN05421785_10888</name>
</gene>
<evidence type="ECO:0000313" key="1">
    <source>
        <dbReference type="EMBL" id="SIT16303.1"/>
    </source>
</evidence>
<proteinExistence type="predicted"/>
<organism evidence="1 2">
    <name type="scientific">Chryseobacterium gambrini</name>
    <dbReference type="NCBI Taxonomy" id="373672"/>
    <lineage>
        <taxon>Bacteria</taxon>
        <taxon>Pseudomonadati</taxon>
        <taxon>Bacteroidota</taxon>
        <taxon>Flavobacteriia</taxon>
        <taxon>Flavobacteriales</taxon>
        <taxon>Weeksellaceae</taxon>
        <taxon>Chryseobacterium group</taxon>
        <taxon>Chryseobacterium</taxon>
    </lineage>
</organism>
<name>A0A1N7Q087_9FLAO</name>
<dbReference type="STRING" id="373672.SAMN05421785_10888"/>
<protein>
    <submittedName>
        <fullName evidence="1">Uncharacterized protein</fullName>
    </submittedName>
</protein>
<dbReference type="RefSeq" id="WP_175608828.1">
    <property type="nucleotide sequence ID" value="NZ_FTOV01000008.1"/>
</dbReference>
<dbReference type="AlphaFoldDB" id="A0A1N7Q087"/>
<reference evidence="1 2" key="1">
    <citation type="submission" date="2017-01" db="EMBL/GenBank/DDBJ databases">
        <authorList>
            <person name="Mah S.A."/>
            <person name="Swanson W.J."/>
            <person name="Moy G.W."/>
            <person name="Vacquier V.D."/>
        </authorList>
    </citation>
    <scope>NUCLEOTIDE SEQUENCE [LARGE SCALE GENOMIC DNA]</scope>
    <source>
        <strain evidence="1 2">DSM 18014</strain>
    </source>
</reference>
<dbReference type="EMBL" id="FTOV01000008">
    <property type="protein sequence ID" value="SIT16303.1"/>
    <property type="molecule type" value="Genomic_DNA"/>
</dbReference>
<accession>A0A1N7Q087</accession>
<dbReference type="Proteomes" id="UP000185781">
    <property type="component" value="Unassembled WGS sequence"/>
</dbReference>
<sequence>MIGELINVKWTDRVVKEHVRGPVELLEFSGTNEQGDIFKVYVYKVEKIEKGNKKAL</sequence>
<evidence type="ECO:0000313" key="2">
    <source>
        <dbReference type="Proteomes" id="UP000185781"/>
    </source>
</evidence>